<protein>
    <recommendedName>
        <fullName evidence="2">RNA helicase</fullName>
        <ecNumber evidence="2">3.6.4.13</ecNumber>
    </recommendedName>
</protein>
<dbReference type="SMART" id="SM00490">
    <property type="entry name" value="HELICc"/>
    <property type="match status" value="1"/>
</dbReference>
<evidence type="ECO:0000259" key="10">
    <source>
        <dbReference type="PROSITE" id="PS51194"/>
    </source>
</evidence>
<dbReference type="CDD" id="cd18791">
    <property type="entry name" value="SF2_C_RHA"/>
    <property type="match status" value="1"/>
</dbReference>
<keyword evidence="4" id="KW-0378">Hydrolase</keyword>
<comment type="similarity">
    <text evidence="1">Belongs to the DEAD box helicase family. DEAH subfamily.</text>
</comment>
<dbReference type="AlphaFoldDB" id="A0A9W8GZJ7"/>
<dbReference type="InterPro" id="IPR001650">
    <property type="entry name" value="Helicase_C-like"/>
</dbReference>
<evidence type="ECO:0000256" key="1">
    <source>
        <dbReference type="ARBA" id="ARBA00008792"/>
    </source>
</evidence>
<dbReference type="SMART" id="SM00487">
    <property type="entry name" value="DEXDc"/>
    <property type="match status" value="1"/>
</dbReference>
<feature type="region of interest" description="Disordered" evidence="8">
    <location>
        <begin position="1"/>
        <end position="26"/>
    </location>
</feature>
<dbReference type="Pfam" id="PF21010">
    <property type="entry name" value="HA2_C"/>
    <property type="match status" value="1"/>
</dbReference>
<accession>A0A9W8GZJ7</accession>
<evidence type="ECO:0000256" key="4">
    <source>
        <dbReference type="ARBA" id="ARBA00022801"/>
    </source>
</evidence>
<dbReference type="SUPFAM" id="SSF52540">
    <property type="entry name" value="P-loop containing nucleoside triphosphate hydrolases"/>
    <property type="match status" value="1"/>
</dbReference>
<dbReference type="InterPro" id="IPR011709">
    <property type="entry name" value="DEAD-box_helicase_OB_fold"/>
</dbReference>
<evidence type="ECO:0000313" key="11">
    <source>
        <dbReference type="EMBL" id="KAJ2752178.1"/>
    </source>
</evidence>
<dbReference type="FunFam" id="3.40.50.300:FF:000145">
    <property type="entry name" value="probable ATP-dependent RNA helicase DHX40"/>
    <property type="match status" value="1"/>
</dbReference>
<evidence type="ECO:0000256" key="7">
    <source>
        <dbReference type="ARBA" id="ARBA00047984"/>
    </source>
</evidence>
<evidence type="ECO:0000256" key="8">
    <source>
        <dbReference type="SAM" id="MobiDB-lite"/>
    </source>
</evidence>
<keyword evidence="12" id="KW-1185">Reference proteome</keyword>
<keyword evidence="3" id="KW-0547">Nucleotide-binding</keyword>
<comment type="caution">
    <text evidence="11">The sequence shown here is derived from an EMBL/GenBank/DDBJ whole genome shotgun (WGS) entry which is preliminary data.</text>
</comment>
<dbReference type="Proteomes" id="UP001140011">
    <property type="component" value="Unassembled WGS sequence"/>
</dbReference>
<name>A0A9W8GZJ7_9FUNG</name>
<evidence type="ECO:0000256" key="5">
    <source>
        <dbReference type="ARBA" id="ARBA00022806"/>
    </source>
</evidence>
<dbReference type="InterPro" id="IPR027417">
    <property type="entry name" value="P-loop_NTPase"/>
</dbReference>
<dbReference type="Pfam" id="PF07717">
    <property type="entry name" value="OB_NTP_bind"/>
    <property type="match status" value="1"/>
</dbReference>
<proteinExistence type="inferred from homology"/>
<feature type="domain" description="Helicase ATP-binding" evidence="9">
    <location>
        <begin position="67"/>
        <end position="233"/>
    </location>
</feature>
<keyword evidence="5" id="KW-0347">Helicase</keyword>
<dbReference type="PANTHER" id="PTHR18934:SF136">
    <property type="entry name" value="ATP-DEPENDENT RNA HELICASE DHX35-RELATED"/>
    <property type="match status" value="1"/>
</dbReference>
<dbReference type="InterPro" id="IPR014001">
    <property type="entry name" value="Helicase_ATP-bd"/>
</dbReference>
<dbReference type="GO" id="GO:0003723">
    <property type="term" value="F:RNA binding"/>
    <property type="evidence" value="ECO:0007669"/>
    <property type="project" value="TreeGrafter"/>
</dbReference>
<comment type="catalytic activity">
    <reaction evidence="7">
        <text>ATP + H2O = ADP + phosphate + H(+)</text>
        <dbReference type="Rhea" id="RHEA:13065"/>
        <dbReference type="ChEBI" id="CHEBI:15377"/>
        <dbReference type="ChEBI" id="CHEBI:15378"/>
        <dbReference type="ChEBI" id="CHEBI:30616"/>
        <dbReference type="ChEBI" id="CHEBI:43474"/>
        <dbReference type="ChEBI" id="CHEBI:456216"/>
        <dbReference type="EC" id="3.6.4.13"/>
    </reaction>
</comment>
<dbReference type="InterPro" id="IPR049945">
    <property type="entry name" value="AAA_22"/>
</dbReference>
<dbReference type="OrthoDB" id="10253254at2759"/>
<dbReference type="InterPro" id="IPR007502">
    <property type="entry name" value="Helicase-assoc_dom"/>
</dbReference>
<sequence>MTAKRSYQEPTTTVSRRENDFPSNDDGFIRSYYNRSSSVANDTANKASTIEEQRCQLPAFSHKKQLLYAIEKHSVVIVVGEPGSGKSTQLPQYLYEAGWSANGKTIGCTQPRRIAAAMLAQRVSEEMGVELGTTVGYSVRFSDAFNPETTRIKYLTDGTLIRECLADPLLSAYSVIMVDEAQDRSIATDMLLALLKKILRKRKNDLRVVISSASLDAERFRAYFDSNDVAATTTTAETPTLGSATILSISGRLFPVDVHYLTTPCENYLTASVEAVMNIHTHEPAGDILVFLPGKDDIAQALADTHELAQNNDGLGSMMLVPLSAGLSQEEQRQVFDPMPAGKRKVVFSTNVAETSVTIDGIVYVVDCGFVKQRVFDSVTGIDKLVTQPISRSSAVQRAGRAGRTQPGKVYRLYTYEAFKSGLFSPHDVPEVCRLSLAPMVLTLMALGVNNLVRFDYFQPPPPELLSHALEQLASLGALEPQRAVLTPDFGIYLAELPLDPKLGACLLNAAQKFHCLREALAAVGMLAIGSDPFVVPNGQRAEAELDKRDFMVQEGDVLTFVNALVAYQETPAKLRSQWCRLHFLSSRILEQADRVSRQLEGYLIRMGYSRERCRQSCGQDFSRLQKCLTSGLFANAAKLEVDGSYRLFRGGPALWVHPSSVLFPETAKPKFVVFAEAMETTKLYMRGITAIDSTWLAEVAPHYYSEAK</sequence>
<evidence type="ECO:0000256" key="6">
    <source>
        <dbReference type="ARBA" id="ARBA00022840"/>
    </source>
</evidence>
<dbReference type="PANTHER" id="PTHR18934">
    <property type="entry name" value="ATP-DEPENDENT RNA HELICASE"/>
    <property type="match status" value="1"/>
</dbReference>
<evidence type="ECO:0000313" key="12">
    <source>
        <dbReference type="Proteomes" id="UP001140011"/>
    </source>
</evidence>
<evidence type="ECO:0000259" key="9">
    <source>
        <dbReference type="PROSITE" id="PS51192"/>
    </source>
</evidence>
<dbReference type="Pfam" id="PF13401">
    <property type="entry name" value="AAA_22"/>
    <property type="match status" value="1"/>
</dbReference>
<organism evidence="11 12">
    <name type="scientific">Coemansia pectinata</name>
    <dbReference type="NCBI Taxonomy" id="1052879"/>
    <lineage>
        <taxon>Eukaryota</taxon>
        <taxon>Fungi</taxon>
        <taxon>Fungi incertae sedis</taxon>
        <taxon>Zoopagomycota</taxon>
        <taxon>Kickxellomycotina</taxon>
        <taxon>Kickxellomycetes</taxon>
        <taxon>Kickxellales</taxon>
        <taxon>Kickxellaceae</taxon>
        <taxon>Coemansia</taxon>
    </lineage>
</organism>
<dbReference type="PROSITE" id="PS51192">
    <property type="entry name" value="HELICASE_ATP_BIND_1"/>
    <property type="match status" value="1"/>
</dbReference>
<gene>
    <name evidence="11" type="ORF">GGI19_004005</name>
</gene>
<dbReference type="GO" id="GO:0005524">
    <property type="term" value="F:ATP binding"/>
    <property type="evidence" value="ECO:0007669"/>
    <property type="project" value="UniProtKB-KW"/>
</dbReference>
<keyword evidence="6" id="KW-0067">ATP-binding</keyword>
<evidence type="ECO:0000256" key="3">
    <source>
        <dbReference type="ARBA" id="ARBA00022741"/>
    </source>
</evidence>
<dbReference type="GO" id="GO:0016887">
    <property type="term" value="F:ATP hydrolysis activity"/>
    <property type="evidence" value="ECO:0007669"/>
    <property type="project" value="InterPro"/>
</dbReference>
<feature type="domain" description="Helicase C-terminal" evidence="10">
    <location>
        <begin position="272"/>
        <end position="448"/>
    </location>
</feature>
<dbReference type="Gene3D" id="1.20.120.1080">
    <property type="match status" value="1"/>
</dbReference>
<dbReference type="Pfam" id="PF00271">
    <property type="entry name" value="Helicase_C"/>
    <property type="match status" value="1"/>
</dbReference>
<dbReference type="PROSITE" id="PS51194">
    <property type="entry name" value="HELICASE_CTER"/>
    <property type="match status" value="1"/>
</dbReference>
<dbReference type="GO" id="GO:0003724">
    <property type="term" value="F:RNA helicase activity"/>
    <property type="evidence" value="ECO:0007669"/>
    <property type="project" value="UniProtKB-EC"/>
</dbReference>
<dbReference type="SMART" id="SM00847">
    <property type="entry name" value="HA2"/>
    <property type="match status" value="1"/>
</dbReference>
<dbReference type="EC" id="3.6.4.13" evidence="2"/>
<reference evidence="11" key="1">
    <citation type="submission" date="2022-07" db="EMBL/GenBank/DDBJ databases">
        <title>Phylogenomic reconstructions and comparative analyses of Kickxellomycotina fungi.</title>
        <authorList>
            <person name="Reynolds N.K."/>
            <person name="Stajich J.E."/>
            <person name="Barry K."/>
            <person name="Grigoriev I.V."/>
            <person name="Crous P."/>
            <person name="Smith M.E."/>
        </authorList>
    </citation>
    <scope>NUCLEOTIDE SEQUENCE</scope>
    <source>
        <strain evidence="11">BCRC 34297</strain>
    </source>
</reference>
<dbReference type="FunFam" id="3.40.50.300:FF:000578">
    <property type="entry name" value="probable ATP-dependent RNA helicase DHX35"/>
    <property type="match status" value="1"/>
</dbReference>
<dbReference type="EMBL" id="JANBUH010000313">
    <property type="protein sequence ID" value="KAJ2752178.1"/>
    <property type="molecule type" value="Genomic_DNA"/>
</dbReference>
<dbReference type="Gene3D" id="3.40.50.300">
    <property type="entry name" value="P-loop containing nucleotide triphosphate hydrolases"/>
    <property type="match status" value="2"/>
</dbReference>
<evidence type="ECO:0000256" key="2">
    <source>
        <dbReference type="ARBA" id="ARBA00012552"/>
    </source>
</evidence>